<dbReference type="InterPro" id="IPR050396">
    <property type="entry name" value="Glycosyltr_51/Transpeptidase"/>
</dbReference>
<dbReference type="GO" id="GO:0008955">
    <property type="term" value="F:peptidoglycan glycosyltransferase activity"/>
    <property type="evidence" value="ECO:0007669"/>
    <property type="project" value="UniProtKB-EC"/>
</dbReference>
<feature type="region of interest" description="Disordered" evidence="9">
    <location>
        <begin position="698"/>
        <end position="807"/>
    </location>
</feature>
<comment type="catalytic activity">
    <reaction evidence="7">
        <text>Preferential cleavage: (Ac)2-L-Lys-D-Ala-|-D-Ala. Also transpeptidation of peptidyl-alanyl moieties that are N-acyl substituents of D-alanine.</text>
        <dbReference type="EC" id="3.4.16.4"/>
    </reaction>
</comment>
<dbReference type="GO" id="GO:0006508">
    <property type="term" value="P:proteolysis"/>
    <property type="evidence" value="ECO:0007669"/>
    <property type="project" value="UniProtKB-KW"/>
</dbReference>
<keyword evidence="6" id="KW-0511">Multifunctional enzyme</keyword>
<evidence type="ECO:0000313" key="13">
    <source>
        <dbReference type="Proteomes" id="UP000072763"/>
    </source>
</evidence>
<evidence type="ECO:0000259" key="10">
    <source>
        <dbReference type="Pfam" id="PF00905"/>
    </source>
</evidence>
<proteinExistence type="predicted"/>
<dbReference type="PANTHER" id="PTHR32282">
    <property type="entry name" value="BINDING PROTEIN TRANSPEPTIDASE, PUTATIVE-RELATED"/>
    <property type="match status" value="1"/>
</dbReference>
<evidence type="ECO:0000256" key="3">
    <source>
        <dbReference type="ARBA" id="ARBA00022676"/>
    </source>
</evidence>
<feature type="compositionally biased region" description="Gly residues" evidence="9">
    <location>
        <begin position="775"/>
        <end position="796"/>
    </location>
</feature>
<dbReference type="PATRIC" id="fig|465820.4.peg.2984"/>
<keyword evidence="2" id="KW-0645">Protease</keyword>
<dbReference type="SUPFAM" id="SSF53955">
    <property type="entry name" value="Lysozyme-like"/>
    <property type="match status" value="1"/>
</dbReference>
<feature type="compositionally biased region" description="Low complexity" evidence="9">
    <location>
        <begin position="797"/>
        <end position="807"/>
    </location>
</feature>
<keyword evidence="4" id="KW-0808">Transferase</keyword>
<keyword evidence="5" id="KW-0378">Hydrolase</keyword>
<dbReference type="GO" id="GO:0009002">
    <property type="term" value="F:serine-type D-Ala-D-Ala carboxypeptidase activity"/>
    <property type="evidence" value="ECO:0007669"/>
    <property type="project" value="UniProtKB-EC"/>
</dbReference>
<dbReference type="Pfam" id="PF00905">
    <property type="entry name" value="Transpeptidase"/>
    <property type="match status" value="1"/>
</dbReference>
<comment type="caution">
    <text evidence="12">The sequence shown here is derived from an EMBL/GenBank/DDBJ whole genome shotgun (WGS) entry which is preliminary data.</text>
</comment>
<evidence type="ECO:0000256" key="9">
    <source>
        <dbReference type="SAM" id="MobiDB-lite"/>
    </source>
</evidence>
<dbReference type="PANTHER" id="PTHR32282:SF33">
    <property type="entry name" value="PEPTIDOGLYCAN GLYCOSYLTRANSFERASE"/>
    <property type="match status" value="1"/>
</dbReference>
<sequence>MRWTGALTTFVAMSGLAGLLVAVAVTPAVAVAGEGASGAVSFFEDLPSYLDIQTPQQVSSVYATKDGQQVKIASFYAENRTDVASNAMADSLKRAAIDTEDPRFEDEGGIDVLGTVRGVAATVVGGDVQGGSSITQQYVKNVLVQQCEQLTGADAAATKAKVAACYQDAAGVTPQRKLQEMRYAIAVDKKYTKDQILTGYLNLVGLGGRVYGAEAGAEYYFGVHAKDLSLPQSATLVAILNNPANLRIDEPDDKDNGAANGYAATKTRRDYVLQRMYVHHDISKAQLDQAKATPITPHVTDTANGCSAAASAYDAGYFCDYVRDQVLQDPAFGKTAAERIETLDTKGLEIHTSLDLDLQAQAQSALSSYVPTTMAGVDLGGTNVTVEPGTGRVLSMVQNTTYTQSDNAGPGATAIDYNADSAYGNSGGFQTGSTYKVFTLAEWLASGHTLSESVPTGEHLFQQSEFTNSCEALGGSPWPVSNAEAVPASMSVQAATSESINTAFGAMAKQLDLCKIKGLAQAMGIHQADGSAPASNPASVLGTNPLSPIDLAEAYAGFANGGVVCTPTVIDSVREADGTTITPSPSSCTRGVSAEVAGTVDYALQGVLTGNGTAASANPGDATPKFAKTGTTDADTQNWLVTSSTKYTNATWIGNVTGLVGLADVSFPHGTTGYSAKFGVGRSMMSWLDQRYGGGALPEPDPAMIGSAPRSTDGTASGAATGGDPSAPGTRDQGQPAQGQAAQGQPTQGQAAPGPSGTGTTAGTPAQGAAAGSGSQPGTGAGGTSTGTGGAQGTSTGGTAQQPPSHG</sequence>
<dbReference type="Gene3D" id="3.40.710.10">
    <property type="entry name" value="DD-peptidase/beta-lactamase superfamily"/>
    <property type="match status" value="1"/>
</dbReference>
<dbReference type="InterPro" id="IPR023346">
    <property type="entry name" value="Lysozyme-like_dom_sf"/>
</dbReference>
<evidence type="ECO:0000256" key="4">
    <source>
        <dbReference type="ARBA" id="ARBA00022679"/>
    </source>
</evidence>
<dbReference type="STRING" id="465820.NS263_08790"/>
<keyword evidence="1" id="KW-0121">Carboxypeptidase</keyword>
<evidence type="ECO:0000313" key="12">
    <source>
        <dbReference type="EMBL" id="KTR50792.1"/>
    </source>
</evidence>
<protein>
    <submittedName>
        <fullName evidence="12">Uncharacterized protein</fullName>
    </submittedName>
</protein>
<dbReference type="InterPro" id="IPR012338">
    <property type="entry name" value="Beta-lactam/transpept-like"/>
</dbReference>
<evidence type="ECO:0000256" key="1">
    <source>
        <dbReference type="ARBA" id="ARBA00022645"/>
    </source>
</evidence>
<dbReference type="InterPro" id="IPR001460">
    <property type="entry name" value="PCN-bd_Tpept"/>
</dbReference>
<dbReference type="SUPFAM" id="SSF56601">
    <property type="entry name" value="beta-lactamase/transpeptidase-like"/>
    <property type="match status" value="1"/>
</dbReference>
<dbReference type="Proteomes" id="UP000072763">
    <property type="component" value="Unassembled WGS sequence"/>
</dbReference>
<dbReference type="InterPro" id="IPR036950">
    <property type="entry name" value="PBP_transglycosylase"/>
</dbReference>
<organism evidence="12 13">
    <name type="scientific">Curtobacterium oceanosedimentum</name>
    <dbReference type="NCBI Taxonomy" id="465820"/>
    <lineage>
        <taxon>Bacteria</taxon>
        <taxon>Bacillati</taxon>
        <taxon>Actinomycetota</taxon>
        <taxon>Actinomycetes</taxon>
        <taxon>Micrococcales</taxon>
        <taxon>Microbacteriaceae</taxon>
        <taxon>Curtobacterium</taxon>
    </lineage>
</organism>
<dbReference type="EMBL" id="LDRC01000075">
    <property type="protein sequence ID" value="KTR50792.1"/>
    <property type="molecule type" value="Genomic_DNA"/>
</dbReference>
<dbReference type="InterPro" id="IPR001264">
    <property type="entry name" value="Glyco_trans_51"/>
</dbReference>
<feature type="compositionally biased region" description="Low complexity" evidence="9">
    <location>
        <begin position="711"/>
        <end position="774"/>
    </location>
</feature>
<name>A0A147DNM7_9MICO</name>
<evidence type="ECO:0000256" key="2">
    <source>
        <dbReference type="ARBA" id="ARBA00022670"/>
    </source>
</evidence>
<accession>A0A147DNM7</accession>
<dbReference type="Pfam" id="PF00912">
    <property type="entry name" value="Transgly"/>
    <property type="match status" value="1"/>
</dbReference>
<evidence type="ECO:0000256" key="5">
    <source>
        <dbReference type="ARBA" id="ARBA00022801"/>
    </source>
</evidence>
<dbReference type="Gene3D" id="1.10.3810.10">
    <property type="entry name" value="Biosynthetic peptidoglycan transglycosylase-like"/>
    <property type="match status" value="1"/>
</dbReference>
<evidence type="ECO:0000256" key="6">
    <source>
        <dbReference type="ARBA" id="ARBA00023268"/>
    </source>
</evidence>
<evidence type="ECO:0000259" key="11">
    <source>
        <dbReference type="Pfam" id="PF00912"/>
    </source>
</evidence>
<evidence type="ECO:0000256" key="8">
    <source>
        <dbReference type="ARBA" id="ARBA00049902"/>
    </source>
</evidence>
<reference evidence="12 13" key="1">
    <citation type="journal article" date="2016" name="Front. Microbiol.">
        <title>Genomic Resource of Rice Seed Associated Bacteria.</title>
        <authorList>
            <person name="Midha S."/>
            <person name="Bansal K."/>
            <person name="Sharma S."/>
            <person name="Kumar N."/>
            <person name="Patil P.P."/>
            <person name="Chaudhry V."/>
            <person name="Patil P.B."/>
        </authorList>
    </citation>
    <scope>NUCLEOTIDE SEQUENCE [LARGE SCALE GENOMIC DNA]</scope>
    <source>
        <strain evidence="12 13">NS359</strain>
    </source>
</reference>
<dbReference type="GO" id="GO:0030288">
    <property type="term" value="C:outer membrane-bounded periplasmic space"/>
    <property type="evidence" value="ECO:0007669"/>
    <property type="project" value="TreeGrafter"/>
</dbReference>
<feature type="domain" description="Penicillin-binding protein transpeptidase" evidence="10">
    <location>
        <begin position="382"/>
        <end position="639"/>
    </location>
</feature>
<keyword evidence="3" id="KW-0328">Glycosyltransferase</keyword>
<dbReference type="GO" id="GO:0008658">
    <property type="term" value="F:penicillin binding"/>
    <property type="evidence" value="ECO:0007669"/>
    <property type="project" value="InterPro"/>
</dbReference>
<dbReference type="AlphaFoldDB" id="A0A147DNM7"/>
<evidence type="ECO:0000256" key="7">
    <source>
        <dbReference type="ARBA" id="ARBA00034000"/>
    </source>
</evidence>
<gene>
    <name evidence="12" type="ORF">NS359_13300</name>
</gene>
<feature type="domain" description="Glycosyl transferase family 51" evidence="11">
    <location>
        <begin position="72"/>
        <end position="276"/>
    </location>
</feature>
<comment type="catalytic activity">
    <reaction evidence="8">
        <text>[GlcNAc-(1-&gt;4)-Mur2Ac(oyl-L-Ala-gamma-D-Glu-L-Lys-D-Ala-D-Ala)](n)-di-trans,octa-cis-undecaprenyl diphosphate + beta-D-GlcNAc-(1-&gt;4)-Mur2Ac(oyl-L-Ala-gamma-D-Glu-L-Lys-D-Ala-D-Ala)-di-trans,octa-cis-undecaprenyl diphosphate = [GlcNAc-(1-&gt;4)-Mur2Ac(oyl-L-Ala-gamma-D-Glu-L-Lys-D-Ala-D-Ala)](n+1)-di-trans,octa-cis-undecaprenyl diphosphate + di-trans,octa-cis-undecaprenyl diphosphate + H(+)</text>
        <dbReference type="Rhea" id="RHEA:23708"/>
        <dbReference type="Rhea" id="RHEA-COMP:9602"/>
        <dbReference type="Rhea" id="RHEA-COMP:9603"/>
        <dbReference type="ChEBI" id="CHEBI:15378"/>
        <dbReference type="ChEBI" id="CHEBI:58405"/>
        <dbReference type="ChEBI" id="CHEBI:60033"/>
        <dbReference type="ChEBI" id="CHEBI:78435"/>
        <dbReference type="EC" id="2.4.99.28"/>
    </reaction>
</comment>
<dbReference type="GO" id="GO:0009252">
    <property type="term" value="P:peptidoglycan biosynthetic process"/>
    <property type="evidence" value="ECO:0007669"/>
    <property type="project" value="TreeGrafter"/>
</dbReference>